<dbReference type="GO" id="GO:0003997">
    <property type="term" value="F:acyl-CoA oxidase activity"/>
    <property type="evidence" value="ECO:0007669"/>
    <property type="project" value="InterPro"/>
</dbReference>
<organism evidence="2 3">
    <name type="scientific">Trichoderma asperellum (strain ATCC 204424 / CBS 433.97 / NBRC 101777)</name>
    <dbReference type="NCBI Taxonomy" id="1042311"/>
    <lineage>
        <taxon>Eukaryota</taxon>
        <taxon>Fungi</taxon>
        <taxon>Dikarya</taxon>
        <taxon>Ascomycota</taxon>
        <taxon>Pezizomycotina</taxon>
        <taxon>Sordariomycetes</taxon>
        <taxon>Hypocreomycetidae</taxon>
        <taxon>Hypocreales</taxon>
        <taxon>Hypocreaceae</taxon>
        <taxon>Trichoderma</taxon>
    </lineage>
</organism>
<dbReference type="Gene3D" id="2.40.110.10">
    <property type="entry name" value="Butyryl-CoA Dehydrogenase, subunit A, domain 2"/>
    <property type="match status" value="1"/>
</dbReference>
<evidence type="ECO:0000313" key="2">
    <source>
        <dbReference type="EMBL" id="PTB42445.1"/>
    </source>
</evidence>
<dbReference type="SUPFAM" id="SSF47203">
    <property type="entry name" value="Acyl-CoA dehydrogenase C-terminal domain-like"/>
    <property type="match status" value="1"/>
</dbReference>
<sequence>MSSSKLDFVETANDLTPSTVPLTKLPLFQPRLSITREEAFEISYQRAQVLNRHYRLTIEDIINLTPRFFDMHRDDIIIRDIGSHALLSIQHNLAAGTLAPYAKESPQVEQLLERVLKFEVSAAFMLTEVGHGLDAKNLETEVRLQPDGSFILHTPRPDAAKFVPPSMPIAGLPRIAVVMAKLMVNGEDFGIRPVVVALSDGFQMCKGVTSRNLSLMPYMGGIQSPYAITSFDQVALPPTAVLGSMEKPADMRANFFHQISRVAPGTLAMSMIMIPALRIVTYITGKYSLRRTVGVANKERIPIITFRTQHQPILLALAQLAVMTPFADQCIKWFKDTTSFSPEVRHGFAVILKAVFIQMAQRSIPELVERCGAQGLFQHNQICDADNMVRACAISEGDALVVSIRLAVELCLGKYEMPKATMPDCLLAKYEAGLADDAWETVSSIPDDERWREFNRLLIPRCRPIVQGIGHRMVYETAVSAGVDADLLALYELGAIKENLDWYIEKGLLTRAKFRHMENKALDSLEPRLGDLLDQLNMDEYVTAPIIEQSMFDEFVQSLPKFTGNAEFPLLVS</sequence>
<accession>A0A2T3ZCB1</accession>
<dbReference type="GO" id="GO:0033540">
    <property type="term" value="P:fatty acid beta-oxidation using acyl-CoA oxidase"/>
    <property type="evidence" value="ECO:0007669"/>
    <property type="project" value="TreeGrafter"/>
</dbReference>
<dbReference type="EMBL" id="KZ679260">
    <property type="protein sequence ID" value="PTB42445.1"/>
    <property type="molecule type" value="Genomic_DNA"/>
</dbReference>
<dbReference type="Gene3D" id="1.20.140.10">
    <property type="entry name" value="Butyryl-CoA Dehydrogenase, subunit A, domain 3"/>
    <property type="match status" value="1"/>
</dbReference>
<dbReference type="OrthoDB" id="538336at2759"/>
<feature type="domain" description="Acyl-CoA oxidase C-alpha1" evidence="1">
    <location>
        <begin position="273"/>
        <end position="407"/>
    </location>
</feature>
<dbReference type="Proteomes" id="UP000240493">
    <property type="component" value="Unassembled WGS sequence"/>
</dbReference>
<dbReference type="Pfam" id="PF22924">
    <property type="entry name" value="ACOX_C_alpha1"/>
    <property type="match status" value="1"/>
</dbReference>
<dbReference type="GO" id="GO:0071949">
    <property type="term" value="F:FAD binding"/>
    <property type="evidence" value="ECO:0007669"/>
    <property type="project" value="InterPro"/>
</dbReference>
<keyword evidence="3" id="KW-1185">Reference proteome</keyword>
<protein>
    <recommendedName>
        <fullName evidence="1">Acyl-CoA oxidase C-alpha1 domain-containing protein</fullName>
    </recommendedName>
</protein>
<reference evidence="2 3" key="1">
    <citation type="submission" date="2016-07" db="EMBL/GenBank/DDBJ databases">
        <title>Multiple horizontal gene transfer events from other fungi enriched the ability of initially mycotrophic Trichoderma (Ascomycota) to feed on dead plant biomass.</title>
        <authorList>
            <consortium name="DOE Joint Genome Institute"/>
            <person name="Aerts A."/>
            <person name="Atanasova L."/>
            <person name="Chenthamara K."/>
            <person name="Zhang J."/>
            <person name="Grujic M."/>
            <person name="Henrissat B."/>
            <person name="Kuo A."/>
            <person name="Salamov A."/>
            <person name="Lipzen A."/>
            <person name="Labutti K."/>
            <person name="Barry K."/>
            <person name="Miao Y."/>
            <person name="Rahimi M.J."/>
            <person name="Shen Q."/>
            <person name="Grigoriev I.V."/>
            <person name="Kubicek C.P."/>
            <person name="Druzhinina I.S."/>
        </authorList>
    </citation>
    <scope>NUCLEOTIDE SEQUENCE [LARGE SCALE GENOMIC DNA]</scope>
    <source>
        <strain evidence="2 3">CBS 433.97</strain>
    </source>
</reference>
<evidence type="ECO:0000259" key="1">
    <source>
        <dbReference type="Pfam" id="PF22924"/>
    </source>
</evidence>
<dbReference type="InterPro" id="IPR009100">
    <property type="entry name" value="AcylCoA_DH/oxidase_NM_dom_sf"/>
</dbReference>
<dbReference type="AlphaFoldDB" id="A0A2T3ZCB1"/>
<dbReference type="GO" id="GO:0055088">
    <property type="term" value="P:lipid homeostasis"/>
    <property type="evidence" value="ECO:0007669"/>
    <property type="project" value="TreeGrafter"/>
</dbReference>
<dbReference type="PANTHER" id="PTHR10909:SF382">
    <property type="entry name" value="ACYL-COENZYME A OXIDASE"/>
    <property type="match status" value="1"/>
</dbReference>
<proteinExistence type="predicted"/>
<dbReference type="InterPro" id="IPR036250">
    <property type="entry name" value="AcylCo_DH-like_C"/>
</dbReference>
<gene>
    <name evidence="2" type="ORF">M441DRAFT_137371</name>
</gene>
<dbReference type="SUPFAM" id="SSF56645">
    <property type="entry name" value="Acyl-CoA dehydrogenase NM domain-like"/>
    <property type="match status" value="1"/>
</dbReference>
<dbReference type="InterPro" id="IPR046373">
    <property type="entry name" value="Acyl-CoA_Oxase/DH_mid-dom_sf"/>
</dbReference>
<dbReference type="STRING" id="1042311.A0A2T3ZCB1"/>
<evidence type="ECO:0000313" key="3">
    <source>
        <dbReference type="Proteomes" id="UP000240493"/>
    </source>
</evidence>
<dbReference type="GO" id="GO:0005777">
    <property type="term" value="C:peroxisome"/>
    <property type="evidence" value="ECO:0007669"/>
    <property type="project" value="InterPro"/>
</dbReference>
<dbReference type="GO" id="GO:0005504">
    <property type="term" value="F:fatty acid binding"/>
    <property type="evidence" value="ECO:0007669"/>
    <property type="project" value="TreeGrafter"/>
</dbReference>
<dbReference type="PANTHER" id="PTHR10909">
    <property type="entry name" value="ELECTRON TRANSPORT OXIDOREDUCTASE"/>
    <property type="match status" value="1"/>
</dbReference>
<name>A0A2T3ZCB1_TRIA4</name>
<dbReference type="InterPro" id="IPR012258">
    <property type="entry name" value="Acyl-CoA_oxidase"/>
</dbReference>
<dbReference type="InterPro" id="IPR055060">
    <property type="entry name" value="ACOX_C_alpha1"/>
</dbReference>